<dbReference type="EMBL" id="AAZO01003462">
    <property type="status" value="NOT_ANNOTATED_CDS"/>
    <property type="molecule type" value="Genomic_DNA"/>
</dbReference>
<accession>E0VM04</accession>
<dbReference type="AlphaFoldDB" id="E0VM04"/>
<keyword evidence="2" id="KW-0812">Transmembrane</keyword>
<keyword evidence="5" id="KW-1185">Reference proteome</keyword>
<name>E0VM04_PEDHC</name>
<dbReference type="InParanoid" id="E0VM04"/>
<gene>
    <name evidence="4" type="primary">8229818</name>
    <name evidence="3" type="ORF">Phum_PHUM298660</name>
</gene>
<evidence type="ECO:0000313" key="5">
    <source>
        <dbReference type="Proteomes" id="UP000009046"/>
    </source>
</evidence>
<sequence length="563" mass="64449">MFWEVTAPSDIVDGNHPDSKILTTHDHVDEMMTGQNPPAKRVKKILPPFEQNRRERNVAQDKNFSSTIINNNNNNNNVRYESENVNVENVTRMHKSIWDLLKEREEFIDETENIDDKINFKENETNTVEISSSSRKPVFENSNTIDDDDETDAVENFNQGYLNVEKHELPLSYALSWLPSKTNTKIKADDDKKSTKIPRDISKLLELTENSNSETDATVTWYLFLLMGNTTIIQLRRKDFTKYLKLNLAARLSVEYDDVRVNKVILASPKILVNVSVFNSSPDDFAGEYKKDLKDKFNDKGETSLFKLAETNATLLELSGEEYHVIRFLSLESQRPEAEAHKDSPSSVTTFSSSRQNDFEFIFYTFIGSTCACGIILIFFITLNKYFRKISDFDWPTMRVKSSAWKLEENNESDKDSDFTNISPAVIYSGGFPQIRGSWMSGTRPPSTDQPSSATTTTTTVTNNSRQKSITDFNYSPPTRKQQSTYLSEPENLFTTNCRKQSKLEIYNCDAKNLVMIPVLETQVNVGKNDKKIFNKIKNGDTQPLNLKINIDKNGQDNPLFKK</sequence>
<organism>
    <name type="scientific">Pediculus humanus subsp. corporis</name>
    <name type="common">Body louse</name>
    <dbReference type="NCBI Taxonomy" id="121224"/>
    <lineage>
        <taxon>Eukaryota</taxon>
        <taxon>Metazoa</taxon>
        <taxon>Ecdysozoa</taxon>
        <taxon>Arthropoda</taxon>
        <taxon>Hexapoda</taxon>
        <taxon>Insecta</taxon>
        <taxon>Pterygota</taxon>
        <taxon>Neoptera</taxon>
        <taxon>Paraneoptera</taxon>
        <taxon>Psocodea</taxon>
        <taxon>Troctomorpha</taxon>
        <taxon>Phthiraptera</taxon>
        <taxon>Anoplura</taxon>
        <taxon>Pediculidae</taxon>
        <taxon>Pediculus</taxon>
    </lineage>
</organism>
<evidence type="ECO:0000313" key="3">
    <source>
        <dbReference type="EMBL" id="EEB14410.1"/>
    </source>
</evidence>
<protein>
    <submittedName>
        <fullName evidence="3">Predicted protein</fullName>
    </submittedName>
</protein>
<dbReference type="HOGENOM" id="CLU_484235_0_0_1"/>
<feature type="compositionally biased region" description="Polar residues" evidence="1">
    <location>
        <begin position="463"/>
        <end position="484"/>
    </location>
</feature>
<dbReference type="KEGG" id="phu:Phum_PHUM298660"/>
<dbReference type="Proteomes" id="UP000009046">
    <property type="component" value="Unassembled WGS sequence"/>
</dbReference>
<dbReference type="EMBL" id="DS235286">
    <property type="protein sequence ID" value="EEB14410.1"/>
    <property type="molecule type" value="Genomic_DNA"/>
</dbReference>
<feature type="compositionally biased region" description="Polar residues" evidence="1">
    <location>
        <begin position="440"/>
        <end position="454"/>
    </location>
</feature>
<dbReference type="CTD" id="8229818"/>
<reference evidence="3" key="2">
    <citation type="submission" date="2007-04" db="EMBL/GenBank/DDBJ databases">
        <title>The genome of the human body louse.</title>
        <authorList>
            <consortium name="The Human Body Louse Genome Consortium"/>
            <person name="Kirkness E."/>
            <person name="Walenz B."/>
            <person name="Hass B."/>
            <person name="Bruggner R."/>
            <person name="Strausberg R."/>
        </authorList>
    </citation>
    <scope>NUCLEOTIDE SEQUENCE</scope>
    <source>
        <strain evidence="3">USDA</strain>
    </source>
</reference>
<dbReference type="eggNOG" id="ENOG502SC2X">
    <property type="taxonomic scope" value="Eukaryota"/>
</dbReference>
<keyword evidence="2" id="KW-1133">Transmembrane helix</keyword>
<dbReference type="VEuPathDB" id="VectorBase:PHUM298660"/>
<evidence type="ECO:0000313" key="4">
    <source>
        <dbReference type="EnsemblMetazoa" id="PHUM298660-PA"/>
    </source>
</evidence>
<proteinExistence type="predicted"/>
<dbReference type="EnsemblMetazoa" id="PHUM298660-RA">
    <property type="protein sequence ID" value="PHUM298660-PA"/>
    <property type="gene ID" value="PHUM298660"/>
</dbReference>
<reference evidence="3" key="1">
    <citation type="submission" date="2007-04" db="EMBL/GenBank/DDBJ databases">
        <title>Annotation of Pediculus humanus corporis strain USDA.</title>
        <authorList>
            <person name="Kirkness E."/>
            <person name="Hannick L."/>
            <person name="Hass B."/>
            <person name="Bruggner R."/>
            <person name="Lawson D."/>
            <person name="Bidwell S."/>
            <person name="Joardar V."/>
            <person name="Caler E."/>
            <person name="Walenz B."/>
            <person name="Inman J."/>
            <person name="Schobel S."/>
            <person name="Galinsky K."/>
            <person name="Amedeo P."/>
            <person name="Strausberg R."/>
        </authorList>
    </citation>
    <scope>NUCLEOTIDE SEQUENCE</scope>
    <source>
        <strain evidence="3">USDA</strain>
    </source>
</reference>
<evidence type="ECO:0000256" key="1">
    <source>
        <dbReference type="SAM" id="MobiDB-lite"/>
    </source>
</evidence>
<dbReference type="GeneID" id="8229818"/>
<keyword evidence="2" id="KW-0472">Membrane</keyword>
<reference evidence="4" key="3">
    <citation type="submission" date="2021-02" db="UniProtKB">
        <authorList>
            <consortium name="EnsemblMetazoa"/>
        </authorList>
    </citation>
    <scope>IDENTIFICATION</scope>
    <source>
        <strain evidence="4">USDA</strain>
    </source>
</reference>
<dbReference type="RefSeq" id="XP_002427148.1">
    <property type="nucleotide sequence ID" value="XM_002427103.1"/>
</dbReference>
<feature type="region of interest" description="Disordered" evidence="1">
    <location>
        <begin position="439"/>
        <end position="484"/>
    </location>
</feature>
<evidence type="ECO:0000256" key="2">
    <source>
        <dbReference type="SAM" id="Phobius"/>
    </source>
</evidence>
<feature type="transmembrane region" description="Helical" evidence="2">
    <location>
        <begin position="361"/>
        <end position="383"/>
    </location>
</feature>
<dbReference type="OrthoDB" id="8197805at2759"/>